<dbReference type="Pfam" id="PF12770">
    <property type="entry name" value="CHAT"/>
    <property type="match status" value="1"/>
</dbReference>
<dbReference type="PROSITE" id="PS50005">
    <property type="entry name" value="TPR"/>
    <property type="match status" value="1"/>
</dbReference>
<dbReference type="SUPFAM" id="SSF48452">
    <property type="entry name" value="TPR-like"/>
    <property type="match status" value="2"/>
</dbReference>
<evidence type="ECO:0000313" key="4">
    <source>
        <dbReference type="Proteomes" id="UP000542210"/>
    </source>
</evidence>
<gene>
    <name evidence="3" type="ORF">BJ982_002274</name>
</gene>
<dbReference type="Gene3D" id="1.25.40.10">
    <property type="entry name" value="Tetratricopeptide repeat domain"/>
    <property type="match status" value="3"/>
</dbReference>
<protein>
    <submittedName>
        <fullName evidence="3">Tetratricopeptide (TPR) repeat protein</fullName>
    </submittedName>
</protein>
<evidence type="ECO:0000259" key="2">
    <source>
        <dbReference type="Pfam" id="PF12770"/>
    </source>
</evidence>
<feature type="domain" description="CHAT" evidence="2">
    <location>
        <begin position="1053"/>
        <end position="1352"/>
    </location>
</feature>
<feature type="repeat" description="TPR" evidence="1">
    <location>
        <begin position="789"/>
        <end position="822"/>
    </location>
</feature>
<dbReference type="InterPro" id="IPR019734">
    <property type="entry name" value="TPR_rpt"/>
</dbReference>
<accession>A0A7W7D7E3</accession>
<dbReference type="EMBL" id="JACHND010000001">
    <property type="protein sequence ID" value="MBB4700730.1"/>
    <property type="molecule type" value="Genomic_DNA"/>
</dbReference>
<comment type="caution">
    <text evidence="3">The sequence shown here is derived from an EMBL/GenBank/DDBJ whole genome shotgun (WGS) entry which is preliminary data.</text>
</comment>
<organism evidence="3 4">
    <name type="scientific">Sphaerisporangium siamense</name>
    <dbReference type="NCBI Taxonomy" id="795645"/>
    <lineage>
        <taxon>Bacteria</taxon>
        <taxon>Bacillati</taxon>
        <taxon>Actinomycetota</taxon>
        <taxon>Actinomycetes</taxon>
        <taxon>Streptosporangiales</taxon>
        <taxon>Streptosporangiaceae</taxon>
        <taxon>Sphaerisporangium</taxon>
    </lineage>
</organism>
<dbReference type="InterPro" id="IPR024983">
    <property type="entry name" value="CHAT_dom"/>
</dbReference>
<reference evidence="3 4" key="1">
    <citation type="submission" date="2020-08" db="EMBL/GenBank/DDBJ databases">
        <title>Sequencing the genomes of 1000 actinobacteria strains.</title>
        <authorList>
            <person name="Klenk H.-P."/>
        </authorList>
    </citation>
    <scope>NUCLEOTIDE SEQUENCE [LARGE SCALE GENOMIC DNA]</scope>
    <source>
        <strain evidence="3 4">DSM 45784</strain>
    </source>
</reference>
<dbReference type="Proteomes" id="UP000542210">
    <property type="component" value="Unassembled WGS sequence"/>
</dbReference>
<keyword evidence="4" id="KW-1185">Reference proteome</keyword>
<dbReference type="PANTHER" id="PTHR19959">
    <property type="entry name" value="KINESIN LIGHT CHAIN"/>
    <property type="match status" value="1"/>
</dbReference>
<keyword evidence="1" id="KW-0802">TPR repeat</keyword>
<evidence type="ECO:0000313" key="3">
    <source>
        <dbReference type="EMBL" id="MBB4700730.1"/>
    </source>
</evidence>
<name>A0A7W7D7E3_9ACTN</name>
<sequence length="1353" mass="143430">MGEREDLIDSIWTRIEHVLVGGDPAVLLEGDAFTAVTRLLTLAGGAARDAEAAQIAGWFHWLRFQLLPEGADQADLGSAMALLALVYETSPEAVPPDLRAAFDEHGVSWPDRPEDAHVWHEEAAAAYEEHLRTGEFAALERAVTFIRRSLAATPPGHPGRAMVLTDLMNVLRTLFVETGDPATLSEAVTLGREAARVTPAGDPGRAPCLTTLASALRVVFESGGDPAALDESVEVGREAVASFRPGDPGRPSAMADLADGLRILFERDGTVAALEEAARLGREAVAATPPGHPERHHTLFCLTNVLRRLFTLDTDLAPLDESIAAGREALASLAPGDLNRPMVQSNTADGLRLRYEVTGDVAALREAVELGRESVAGTPPGHHYFAEMRGNLALALQRLFDRTGEVAALEESIRLGREALTSDAARPHLPQMRSNLANALRLLYERTGDPVALEQAIEAGRQTLAITPSGQVRLMALTNLGVALQLLYQRTGEVTALEDAVGHGREAVASSAPGDHLRPTLLSNLSNGLRIMYERTGDPATLDEAVAVSRAAAGATPPGHASRALFLSNLGTALHAAFDRTGEPASLSEAIDVLREAVRAAPPGDPRRAVALANLGNALHAHFERSRDPEVLAEAVAVWRESLLAVPESGVGRARYLSNLALSLRDLSEQTGDAAALTEAVELLREAIAVTPDGSPDRALYLSNFGIVLRDLAERTGAPADRREAITTARAAVAATPALHPQRAAYQYNLGMTLWTSFQLTEEAALLGEAGDVFAEAAEAETATPLVRLSAFTRLGDTAMTAGRAVAALDAYEKAIALLPQVTPRRLDRAAREHGLGRVRGLPGAAAAAAITAGRPERAVELLEQARGVLIGETMAAHGDLTELRGLAPGLAERFERLRDELDATDRTDLARLAPVQEVPSSPDGGAWRSPAEQAAHVAARDLVARRGRLAKEWDGLLAEISRIGGLEGFMLPPPIDVLRRQAAHGPIVLVNSSPFRCDALIVTDDPGRPVRLVELPGVSGGVIEQVNRFLGALAAITARGPERLAGQRVIRETLGWLWDHVAGPVLAELRSGGLVRDGRETRLWWCPVGEMTILPLHAAGHHGASKPAAAPRTVMDMVVSSYTPTIRALGFLRDRAAGGDHPPATATSGGGSPRALIVALPATPDAAPLPGARAEARLLARLLPGSLTLTGVRATHDAVLAALPGCPIAHLACHGVTDWRVPAAGRLLLHDHTTRPLTVTAISRLRLAHAELAYLSACDTTRGNQNLADEAVHITAAFQLAGFRNVVGTLWSINDLIAVRIAEQVYDDLTGGGTTPPRTAGTARALHRALLRLRAEHPDDPALWAAHIHAGV</sequence>
<dbReference type="RefSeq" id="WP_184879249.1">
    <property type="nucleotide sequence ID" value="NZ_BOOV01000038.1"/>
</dbReference>
<proteinExistence type="predicted"/>
<dbReference type="PANTHER" id="PTHR19959:SF119">
    <property type="entry name" value="FUNGAL LIPASE-LIKE DOMAIN-CONTAINING PROTEIN"/>
    <property type="match status" value="1"/>
</dbReference>
<dbReference type="InterPro" id="IPR011990">
    <property type="entry name" value="TPR-like_helical_dom_sf"/>
</dbReference>
<evidence type="ECO:0000256" key="1">
    <source>
        <dbReference type="PROSITE-ProRule" id="PRU00339"/>
    </source>
</evidence>